<dbReference type="InterPro" id="IPR012429">
    <property type="entry name" value="HGSNAT_cat"/>
</dbReference>
<organism evidence="4 5">
    <name type="scientific">Hymenobacter psychrotolerans DSM 18569</name>
    <dbReference type="NCBI Taxonomy" id="1121959"/>
    <lineage>
        <taxon>Bacteria</taxon>
        <taxon>Pseudomonadati</taxon>
        <taxon>Bacteroidota</taxon>
        <taxon>Cytophagia</taxon>
        <taxon>Cytophagales</taxon>
        <taxon>Hymenobacteraceae</taxon>
        <taxon>Hymenobacter</taxon>
    </lineage>
</organism>
<feature type="transmembrane region" description="Helical" evidence="2">
    <location>
        <begin position="115"/>
        <end position="131"/>
    </location>
</feature>
<feature type="transmembrane region" description="Helical" evidence="2">
    <location>
        <begin position="287"/>
        <end position="306"/>
    </location>
</feature>
<sequence length="396" mass="43734">MTTSTTQAAHEATGTAPLAEPKEGVSQASQPGRLISLDVFRGLTVAAMILVNNPGDWGHIYAPLKHAAWHGCTPTDLIFPFFLFIVGVSIVYALDGARRQPEAHAPAMLRILKRSAILFGLGLLGALYPKFEFETVRIPGVLARISWVFLVCGVLFLKTTWRQQLGLLAFVLVLYNVLLQVVPVPGFGAANLEPGTNFGAWLDRLVFTENHLWKQSRTWDPEGLLGTLPAVGTGLLGMLTGQWLRRKDVEPATKVVWLFVNAGLLLVLGLIWNSWFPINKSLWTSSYVLYTGGLAMAALATLYWLCDVQNWRGFWTKPALVYGVNAITVFFLSAIVSKTLNLIKVGDVTLRVWLYNTFFTPYFSPINASLAGAIVCVLIWLGVLWVMYKKGVIIKV</sequence>
<dbReference type="PANTHER" id="PTHR31061:SF24">
    <property type="entry name" value="LD22376P"/>
    <property type="match status" value="1"/>
</dbReference>
<evidence type="ECO:0000259" key="3">
    <source>
        <dbReference type="Pfam" id="PF07786"/>
    </source>
</evidence>
<gene>
    <name evidence="4" type="ORF">SAMN02746009_01906</name>
</gene>
<keyword evidence="4" id="KW-0808">Transferase</keyword>
<feature type="transmembrane region" description="Helical" evidence="2">
    <location>
        <begin position="223"/>
        <end position="244"/>
    </location>
</feature>
<keyword evidence="2" id="KW-0472">Membrane</keyword>
<feature type="transmembrane region" description="Helical" evidence="2">
    <location>
        <begin position="318"/>
        <end position="336"/>
    </location>
</feature>
<evidence type="ECO:0000256" key="2">
    <source>
        <dbReference type="SAM" id="Phobius"/>
    </source>
</evidence>
<dbReference type="Pfam" id="PF07786">
    <property type="entry name" value="HGSNAT_cat"/>
    <property type="match status" value="1"/>
</dbReference>
<accession>A0A1M6WUU8</accession>
<dbReference type="Proteomes" id="UP000183947">
    <property type="component" value="Unassembled WGS sequence"/>
</dbReference>
<dbReference type="STRING" id="1121959.SAMN02746009_01906"/>
<dbReference type="GO" id="GO:0016746">
    <property type="term" value="F:acyltransferase activity"/>
    <property type="evidence" value="ECO:0007669"/>
    <property type="project" value="UniProtKB-KW"/>
</dbReference>
<keyword evidence="2" id="KW-0812">Transmembrane</keyword>
<evidence type="ECO:0000256" key="1">
    <source>
        <dbReference type="SAM" id="MobiDB-lite"/>
    </source>
</evidence>
<evidence type="ECO:0000313" key="4">
    <source>
        <dbReference type="EMBL" id="SHK97478.1"/>
    </source>
</evidence>
<reference evidence="5" key="1">
    <citation type="submission" date="2016-11" db="EMBL/GenBank/DDBJ databases">
        <authorList>
            <person name="Varghese N."/>
            <person name="Submissions S."/>
        </authorList>
    </citation>
    <scope>NUCLEOTIDE SEQUENCE [LARGE SCALE GENOMIC DNA]</scope>
    <source>
        <strain evidence="5">DSM 18569</strain>
    </source>
</reference>
<dbReference type="OrthoDB" id="9788724at2"/>
<dbReference type="EMBL" id="FRAS01000008">
    <property type="protein sequence ID" value="SHK97478.1"/>
    <property type="molecule type" value="Genomic_DNA"/>
</dbReference>
<protein>
    <submittedName>
        <fullName evidence="4">Predicted acyltransferase</fullName>
    </submittedName>
</protein>
<keyword evidence="4" id="KW-0012">Acyltransferase</keyword>
<dbReference type="RefSeq" id="WP_084548944.1">
    <property type="nucleotide sequence ID" value="NZ_FRAS01000008.1"/>
</dbReference>
<feature type="transmembrane region" description="Helical" evidence="2">
    <location>
        <begin position="256"/>
        <end position="275"/>
    </location>
</feature>
<feature type="transmembrane region" description="Helical" evidence="2">
    <location>
        <begin position="164"/>
        <end position="182"/>
    </location>
</feature>
<keyword evidence="2" id="KW-1133">Transmembrane helix</keyword>
<name>A0A1M6WUU8_9BACT</name>
<feature type="transmembrane region" description="Helical" evidence="2">
    <location>
        <begin position="366"/>
        <end position="388"/>
    </location>
</feature>
<feature type="transmembrane region" description="Helical" evidence="2">
    <location>
        <begin position="77"/>
        <end position="94"/>
    </location>
</feature>
<proteinExistence type="predicted"/>
<evidence type="ECO:0000313" key="5">
    <source>
        <dbReference type="Proteomes" id="UP000183947"/>
    </source>
</evidence>
<feature type="region of interest" description="Disordered" evidence="1">
    <location>
        <begin position="1"/>
        <end position="25"/>
    </location>
</feature>
<feature type="transmembrane region" description="Helical" evidence="2">
    <location>
        <begin position="137"/>
        <end position="157"/>
    </location>
</feature>
<dbReference type="PANTHER" id="PTHR31061">
    <property type="entry name" value="LD22376P"/>
    <property type="match status" value="1"/>
</dbReference>
<dbReference type="AlphaFoldDB" id="A0A1M6WUU8"/>
<feature type="domain" description="Heparan-alpha-glucosaminide N-acetyltransferase catalytic" evidence="3">
    <location>
        <begin position="33"/>
        <end position="251"/>
    </location>
</feature>
<keyword evidence="5" id="KW-1185">Reference proteome</keyword>